<evidence type="ECO:0000313" key="1">
    <source>
        <dbReference type="EMBL" id="ACR37854.1"/>
    </source>
</evidence>
<sequence length="229" mass="26228">MACDELQVHLEVERRRRVRGEVAEEEGVHVDAGADARDVLAAEEGLYVLGEAALWRGVPGRLHWRRRRWRWRRRRRRRGRLRRRRRRGGDGGGAALGRRRPLDHLLELGRLQQQAERRRGGRVAQRRPGRQRELGGALLAVVVLLLVERGAVDGALRRQQQLLRQAVQHRVRVLRGAGARAEPLDVAAEVEVSDGVQAPVLDRRHVVRHRRLLLRPWRAQHGPHANATG</sequence>
<reference evidence="1" key="2">
    <citation type="submission" date="2012-06" db="EMBL/GenBank/DDBJ databases">
        <authorList>
            <person name="Yu Y."/>
            <person name="Currie J."/>
            <person name="Lomeli R."/>
            <person name="Angelova A."/>
            <person name="Collura K."/>
            <person name="Wissotski M."/>
            <person name="Campos D."/>
            <person name="Kudrna D."/>
            <person name="Golser W."/>
            <person name="Ashely E."/>
            <person name="Descour A."/>
            <person name="Fernandes J."/>
            <person name="Soderlund C."/>
            <person name="Walbot V."/>
        </authorList>
    </citation>
    <scope>NUCLEOTIDE SEQUENCE</scope>
    <source>
        <strain evidence="1">B73</strain>
    </source>
</reference>
<reference evidence="1" key="1">
    <citation type="journal article" date="2009" name="PLoS Genet.">
        <title>Sequencing, mapping, and analysis of 27,455 maize full-length cDNAs.</title>
        <authorList>
            <person name="Soderlund C."/>
            <person name="Descour A."/>
            <person name="Kudrna D."/>
            <person name="Bomhoff M."/>
            <person name="Boyd L."/>
            <person name="Currie J."/>
            <person name="Angelova A."/>
            <person name="Collura K."/>
            <person name="Wissotski M."/>
            <person name="Ashley E."/>
            <person name="Morrow D."/>
            <person name="Fernandes J."/>
            <person name="Walbot V."/>
            <person name="Yu Y."/>
        </authorList>
    </citation>
    <scope>NUCLEOTIDE SEQUENCE</scope>
    <source>
        <strain evidence="1">B73</strain>
    </source>
</reference>
<dbReference type="AlphaFoldDB" id="C4J9K4"/>
<name>C4J9K4_MAIZE</name>
<accession>C4J9K4</accession>
<proteinExistence type="evidence at transcript level"/>
<protein>
    <submittedName>
        <fullName evidence="1">Uncharacterized protein</fullName>
    </submittedName>
</protein>
<organism evidence="1">
    <name type="scientific">Zea mays</name>
    <name type="common">Maize</name>
    <dbReference type="NCBI Taxonomy" id="4577"/>
    <lineage>
        <taxon>Eukaryota</taxon>
        <taxon>Viridiplantae</taxon>
        <taxon>Streptophyta</taxon>
        <taxon>Embryophyta</taxon>
        <taxon>Tracheophyta</taxon>
        <taxon>Spermatophyta</taxon>
        <taxon>Magnoliopsida</taxon>
        <taxon>Liliopsida</taxon>
        <taxon>Poales</taxon>
        <taxon>Poaceae</taxon>
        <taxon>PACMAD clade</taxon>
        <taxon>Panicoideae</taxon>
        <taxon>Andropogonodae</taxon>
        <taxon>Andropogoneae</taxon>
        <taxon>Tripsacinae</taxon>
        <taxon>Zea</taxon>
    </lineage>
</organism>
<dbReference type="EMBL" id="BT087501">
    <property type="protein sequence ID" value="ACR37854.1"/>
    <property type="molecule type" value="mRNA"/>
</dbReference>